<accession>A0AAV7NUI9</accession>
<evidence type="ECO:0000313" key="3">
    <source>
        <dbReference type="Proteomes" id="UP001066276"/>
    </source>
</evidence>
<comment type="caution">
    <text evidence="2">The sequence shown here is derived from an EMBL/GenBank/DDBJ whole genome shotgun (WGS) entry which is preliminary data.</text>
</comment>
<keyword evidence="3" id="KW-1185">Reference proteome</keyword>
<dbReference type="EMBL" id="JANPWB010000012">
    <property type="protein sequence ID" value="KAJ1119144.1"/>
    <property type="molecule type" value="Genomic_DNA"/>
</dbReference>
<evidence type="ECO:0000313" key="2">
    <source>
        <dbReference type="EMBL" id="KAJ1119144.1"/>
    </source>
</evidence>
<gene>
    <name evidence="2" type="ORF">NDU88_007330</name>
</gene>
<evidence type="ECO:0000256" key="1">
    <source>
        <dbReference type="SAM" id="MobiDB-lite"/>
    </source>
</evidence>
<name>A0AAV7NUI9_PLEWA</name>
<dbReference type="AlphaFoldDB" id="A0AAV7NUI9"/>
<sequence length="133" mass="14816">MSSGHEPIIFHFRVTVGSSSGFAPSPELHMATRRKTGRRRKETGETTSAVRQTEAVKEKRRKGAEGTARTVSTAARRKPAGRTTRMPAVQQDATEGQEAIRPNSGHALGRVWPQQEQHCEMYLVRAYKIPGYK</sequence>
<proteinExistence type="predicted"/>
<protein>
    <submittedName>
        <fullName evidence="2">Uncharacterized protein</fullName>
    </submittedName>
</protein>
<organism evidence="2 3">
    <name type="scientific">Pleurodeles waltl</name>
    <name type="common">Iberian ribbed newt</name>
    <dbReference type="NCBI Taxonomy" id="8319"/>
    <lineage>
        <taxon>Eukaryota</taxon>
        <taxon>Metazoa</taxon>
        <taxon>Chordata</taxon>
        <taxon>Craniata</taxon>
        <taxon>Vertebrata</taxon>
        <taxon>Euteleostomi</taxon>
        <taxon>Amphibia</taxon>
        <taxon>Batrachia</taxon>
        <taxon>Caudata</taxon>
        <taxon>Salamandroidea</taxon>
        <taxon>Salamandridae</taxon>
        <taxon>Pleurodelinae</taxon>
        <taxon>Pleurodeles</taxon>
    </lineage>
</organism>
<feature type="region of interest" description="Disordered" evidence="1">
    <location>
        <begin position="18"/>
        <end position="106"/>
    </location>
</feature>
<dbReference type="Proteomes" id="UP001066276">
    <property type="component" value="Chromosome 8"/>
</dbReference>
<feature type="compositionally biased region" description="Basic residues" evidence="1">
    <location>
        <begin position="31"/>
        <end position="41"/>
    </location>
</feature>
<reference evidence="2" key="1">
    <citation type="journal article" date="2022" name="bioRxiv">
        <title>Sequencing and chromosome-scale assembly of the giantPleurodeles waltlgenome.</title>
        <authorList>
            <person name="Brown T."/>
            <person name="Elewa A."/>
            <person name="Iarovenko S."/>
            <person name="Subramanian E."/>
            <person name="Araus A.J."/>
            <person name="Petzold A."/>
            <person name="Susuki M."/>
            <person name="Suzuki K.-i.T."/>
            <person name="Hayashi T."/>
            <person name="Toyoda A."/>
            <person name="Oliveira C."/>
            <person name="Osipova E."/>
            <person name="Leigh N.D."/>
            <person name="Simon A."/>
            <person name="Yun M.H."/>
        </authorList>
    </citation>
    <scope>NUCLEOTIDE SEQUENCE</scope>
    <source>
        <strain evidence="2">20211129_DDA</strain>
        <tissue evidence="2">Liver</tissue>
    </source>
</reference>